<accession>A0A1V9ZQC4</accession>
<dbReference type="STRING" id="74557.A0A1V9ZQC4"/>
<evidence type="ECO:0000256" key="1">
    <source>
        <dbReference type="ARBA" id="ARBA00023125"/>
    </source>
</evidence>
<sequence length="244" mass="27784">MNNENPKKKSKELSVPEKIALITHASRGHPTNSKLAKQFGVSSATVSRILKRKHEYLTLSKSLTRDNVRKRKFRSDSNALLNSLVYKWYQDSIARNMHVSGPMLRDKALRLAAELEITDFKASNGWIDNFRQRYHIGNAQAALSSFFDKVKPTEAVDEMPKSTFDHSFTSLSPPPTLPSTDDPLIERLHVLEQQIQAMQSWKESFERAVTCQREEHLALISEKSAAQEAQIESILQLLKDQPNL</sequence>
<dbReference type="EMBL" id="JNBS01001772">
    <property type="protein sequence ID" value="OQR99970.1"/>
    <property type="molecule type" value="Genomic_DNA"/>
</dbReference>
<dbReference type="AlphaFoldDB" id="A0A1V9ZQC4"/>
<dbReference type="SMART" id="SM00674">
    <property type="entry name" value="CENPB"/>
    <property type="match status" value="1"/>
</dbReference>
<dbReference type="InterPro" id="IPR006600">
    <property type="entry name" value="HTH_CenpB_DNA-bd_dom"/>
</dbReference>
<keyword evidence="5" id="KW-1185">Reference proteome</keyword>
<name>A0A1V9ZQC4_9STRA</name>
<dbReference type="InterPro" id="IPR050863">
    <property type="entry name" value="CenT-Element_Derived"/>
</dbReference>
<keyword evidence="2" id="KW-0539">Nucleus</keyword>
<evidence type="ECO:0000313" key="4">
    <source>
        <dbReference type="EMBL" id="OQR99970.1"/>
    </source>
</evidence>
<dbReference type="PANTHER" id="PTHR19303:SF73">
    <property type="entry name" value="PROTEIN PDC2"/>
    <property type="match status" value="1"/>
</dbReference>
<dbReference type="InterPro" id="IPR007889">
    <property type="entry name" value="HTH_Psq"/>
</dbReference>
<dbReference type="PROSITE" id="PS51253">
    <property type="entry name" value="HTH_CENPB"/>
    <property type="match status" value="1"/>
</dbReference>
<dbReference type="SUPFAM" id="SSF46689">
    <property type="entry name" value="Homeodomain-like"/>
    <property type="match status" value="2"/>
</dbReference>
<dbReference type="GO" id="GO:0005634">
    <property type="term" value="C:nucleus"/>
    <property type="evidence" value="ECO:0007669"/>
    <property type="project" value="TreeGrafter"/>
</dbReference>
<dbReference type="InterPro" id="IPR009057">
    <property type="entry name" value="Homeodomain-like_sf"/>
</dbReference>
<evidence type="ECO:0000259" key="3">
    <source>
        <dbReference type="PROSITE" id="PS51253"/>
    </source>
</evidence>
<dbReference type="Pfam" id="PF04218">
    <property type="entry name" value="CENP-B_N"/>
    <property type="match status" value="1"/>
</dbReference>
<evidence type="ECO:0000313" key="5">
    <source>
        <dbReference type="Proteomes" id="UP000243217"/>
    </source>
</evidence>
<comment type="caution">
    <text evidence="4">The sequence shown here is derived from an EMBL/GenBank/DDBJ whole genome shotgun (WGS) entry which is preliminary data.</text>
</comment>
<proteinExistence type="predicted"/>
<organism evidence="4 5">
    <name type="scientific">Thraustotheca clavata</name>
    <dbReference type="NCBI Taxonomy" id="74557"/>
    <lineage>
        <taxon>Eukaryota</taxon>
        <taxon>Sar</taxon>
        <taxon>Stramenopiles</taxon>
        <taxon>Oomycota</taxon>
        <taxon>Saprolegniomycetes</taxon>
        <taxon>Saprolegniales</taxon>
        <taxon>Achlyaceae</taxon>
        <taxon>Thraustotheca</taxon>
    </lineage>
</organism>
<protein>
    <submittedName>
        <fullName evidence="4">Transcriptional regulator ATRX-like</fullName>
    </submittedName>
</protein>
<dbReference type="GO" id="GO:0003677">
    <property type="term" value="F:DNA binding"/>
    <property type="evidence" value="ECO:0007669"/>
    <property type="project" value="UniProtKB-KW"/>
</dbReference>
<dbReference type="OrthoDB" id="75249at2759"/>
<dbReference type="Gene3D" id="1.10.10.60">
    <property type="entry name" value="Homeodomain-like"/>
    <property type="match status" value="2"/>
</dbReference>
<dbReference type="PANTHER" id="PTHR19303">
    <property type="entry name" value="TRANSPOSON"/>
    <property type="match status" value="1"/>
</dbReference>
<dbReference type="Pfam" id="PF03221">
    <property type="entry name" value="HTH_Tnp_Tc5"/>
    <property type="match status" value="1"/>
</dbReference>
<gene>
    <name evidence="4" type="ORF">THRCLA_21782</name>
</gene>
<dbReference type="Proteomes" id="UP000243217">
    <property type="component" value="Unassembled WGS sequence"/>
</dbReference>
<reference evidence="4 5" key="1">
    <citation type="journal article" date="2014" name="Genome Biol. Evol.">
        <title>The secreted proteins of Achlya hypogyna and Thraustotheca clavata identify the ancestral oomycete secretome and reveal gene acquisitions by horizontal gene transfer.</title>
        <authorList>
            <person name="Misner I."/>
            <person name="Blouin N."/>
            <person name="Leonard G."/>
            <person name="Richards T.A."/>
            <person name="Lane C.E."/>
        </authorList>
    </citation>
    <scope>NUCLEOTIDE SEQUENCE [LARGE SCALE GENOMIC DNA]</scope>
    <source>
        <strain evidence="4 5">ATCC 34112</strain>
    </source>
</reference>
<keyword evidence="1" id="KW-0238">DNA-binding</keyword>
<evidence type="ECO:0000256" key="2">
    <source>
        <dbReference type="ARBA" id="ARBA00023242"/>
    </source>
</evidence>
<feature type="domain" description="HTH CENPB-type" evidence="3">
    <location>
        <begin position="69"/>
        <end position="140"/>
    </location>
</feature>